<dbReference type="RefSeq" id="YP_010678179.1">
    <property type="nucleotide sequence ID" value="NC_071031.1"/>
</dbReference>
<protein>
    <submittedName>
        <fullName evidence="1">Uncharacterized protein</fullName>
    </submittedName>
</protein>
<evidence type="ECO:0000313" key="1">
    <source>
        <dbReference type="EMBL" id="UDL14668.1"/>
    </source>
</evidence>
<reference evidence="1" key="1">
    <citation type="submission" date="2024-06" db="EMBL/GenBank/DDBJ databases">
        <authorList>
            <person name="Valenzuela N."/>
            <person name="Pablo J."/>
            <person name="Strother B."/>
            <person name="Cravalho Y."/>
            <person name="Barto Z."/>
            <person name="Kane C."/>
            <person name="Chong R.A."/>
            <person name="Kawasaki K."/>
            <person name="Cruz S."/>
            <person name="Porter M.L."/>
            <person name="Pearce R."/>
            <person name="Hohenstein G."/>
            <person name="Li K."/>
            <person name="Kaniho J."/>
            <person name="Sadones M."/>
            <person name="Hamlin F."/>
            <person name="Daniels M."/>
            <person name="McKee K."/>
            <person name="Furlong K.P."/>
            <person name="Rudner A.D."/>
            <person name="Beyer A.R."/>
            <person name="Edgington N.P."/>
            <person name="Freise A.C."/>
            <person name="Garcia Costas A.M."/>
            <person name="Gibb B.P."/>
            <person name="Klyczek K.K."/>
            <person name="Swerdlow S.J."/>
            <person name="Garlena R.A."/>
            <person name="Russell D.A."/>
            <person name="Jacobs-Sera D."/>
            <person name="Hatfull G.F."/>
        </authorList>
    </citation>
    <scope>NUCLEOTIDE SEQUENCE</scope>
</reference>
<sequence>MNPEPPVCTCLTRMTSFGLRRLVVFDPYCQFPRHRELGTYTGPEPTYERQGG</sequence>
<dbReference type="GeneID" id="77954570"/>
<name>A0AA94WSM4_9CAUD</name>
<accession>A0AA94WSM4</accession>
<organism evidence="1 2">
    <name type="scientific">Arthrobacter phage KeAlii</name>
    <dbReference type="NCBI Taxonomy" id="2885973"/>
    <lineage>
        <taxon>Viruses</taxon>
        <taxon>Duplodnaviria</taxon>
        <taxon>Heunggongvirae</taxon>
        <taxon>Uroviricota</taxon>
        <taxon>Caudoviricetes</taxon>
        <taxon>Casidaviridae</taxon>
        <taxon>Manhattanvirus</taxon>
        <taxon>Manhattanvirus kealii</taxon>
    </lineage>
</organism>
<dbReference type="KEGG" id="vg:77954570"/>
<dbReference type="Proteomes" id="UP000827862">
    <property type="component" value="Segment"/>
</dbReference>
<gene>
    <name evidence="1" type="primary">62</name>
    <name evidence="1" type="ORF">SEA_KEALII_62</name>
</gene>
<dbReference type="EMBL" id="OK040777">
    <property type="protein sequence ID" value="UDL14668.1"/>
    <property type="molecule type" value="Genomic_DNA"/>
</dbReference>
<evidence type="ECO:0000313" key="2">
    <source>
        <dbReference type="Proteomes" id="UP000827862"/>
    </source>
</evidence>
<proteinExistence type="predicted"/>
<keyword evidence="2" id="KW-1185">Reference proteome</keyword>